<dbReference type="Pfam" id="PF08597">
    <property type="entry name" value="eIF3_subunit"/>
    <property type="match status" value="1"/>
</dbReference>
<evidence type="ECO:0000256" key="1">
    <source>
        <dbReference type="ARBA" id="ARBA00022490"/>
    </source>
</evidence>
<dbReference type="PANTHER" id="PTHR21681">
    <property type="entry name" value="EUKARYOTIC TRANSLATION INITIATION FACTOR 3 SUBUNIT J"/>
    <property type="match status" value="1"/>
</dbReference>
<organism evidence="6 7">
    <name type="scientific">Blyttiomyces helicus</name>
    <dbReference type="NCBI Taxonomy" id="388810"/>
    <lineage>
        <taxon>Eukaryota</taxon>
        <taxon>Fungi</taxon>
        <taxon>Fungi incertae sedis</taxon>
        <taxon>Chytridiomycota</taxon>
        <taxon>Chytridiomycota incertae sedis</taxon>
        <taxon>Chytridiomycetes</taxon>
        <taxon>Chytridiomycetes incertae sedis</taxon>
        <taxon>Blyttiomyces</taxon>
    </lineage>
</organism>
<dbReference type="Gene3D" id="1.10.246.60">
    <property type="entry name" value="Eukaryotic translation initiation factor 3 like domains"/>
    <property type="match status" value="1"/>
</dbReference>
<dbReference type="GO" id="GO:0005852">
    <property type="term" value="C:eukaryotic translation initiation factor 3 complex"/>
    <property type="evidence" value="ECO:0007669"/>
    <property type="project" value="InterPro"/>
</dbReference>
<keyword evidence="1" id="KW-0963">Cytoplasm</keyword>
<evidence type="ECO:0000313" key="6">
    <source>
        <dbReference type="EMBL" id="RKO83316.1"/>
    </source>
</evidence>
<dbReference type="InterPro" id="IPR023194">
    <property type="entry name" value="eIF3-like_dom_sf"/>
</dbReference>
<protein>
    <recommendedName>
        <fullName evidence="4">Eukaryotic translation initiation factor 3 30 kDa subunit</fullName>
    </recommendedName>
</protein>
<sequence>ESWEDSEDEKEKPKPAAAAAASPVKKKKTINQKIQEKKEEEERRKAAAAAKAAQPQDEEEDDYETPEEKKLRLAKKVQESDFENMKDLFAGVAIAQGPAVPAADPQTKEEFDEYVKTVMETFAKFEGRTYFSHFVETLVRDLLVTVNVDDTRRISSSIAAMVTAKQAASKAATKKGKGAGKKTLKVIGGAKDTTNYDDVYDEFEDFM</sequence>
<dbReference type="Proteomes" id="UP000269721">
    <property type="component" value="Unassembled WGS sequence"/>
</dbReference>
<evidence type="ECO:0000256" key="5">
    <source>
        <dbReference type="SAM" id="MobiDB-lite"/>
    </source>
</evidence>
<dbReference type="AlphaFoldDB" id="A0A4P9VZQ3"/>
<evidence type="ECO:0000256" key="2">
    <source>
        <dbReference type="ARBA" id="ARBA00022540"/>
    </source>
</evidence>
<evidence type="ECO:0000313" key="7">
    <source>
        <dbReference type="Proteomes" id="UP000269721"/>
    </source>
</evidence>
<dbReference type="EMBL" id="ML001388">
    <property type="protein sequence ID" value="RKO83316.1"/>
    <property type="molecule type" value="Genomic_DNA"/>
</dbReference>
<evidence type="ECO:0000256" key="3">
    <source>
        <dbReference type="ARBA" id="ARBA00022917"/>
    </source>
</evidence>
<dbReference type="InterPro" id="IPR013906">
    <property type="entry name" value="eIF3j"/>
</dbReference>
<keyword evidence="3" id="KW-0648">Protein biosynthesis</keyword>
<gene>
    <name evidence="6" type="ORF">BDK51DRAFT_33576</name>
</gene>
<reference evidence="7" key="1">
    <citation type="journal article" date="2018" name="Nat. Microbiol.">
        <title>Leveraging single-cell genomics to expand the fungal tree of life.</title>
        <authorList>
            <person name="Ahrendt S.R."/>
            <person name="Quandt C.A."/>
            <person name="Ciobanu D."/>
            <person name="Clum A."/>
            <person name="Salamov A."/>
            <person name="Andreopoulos B."/>
            <person name="Cheng J.F."/>
            <person name="Woyke T."/>
            <person name="Pelin A."/>
            <person name="Henrissat B."/>
            <person name="Reynolds N.K."/>
            <person name="Benny G.L."/>
            <person name="Smith M.E."/>
            <person name="James T.Y."/>
            <person name="Grigoriev I.V."/>
        </authorList>
    </citation>
    <scope>NUCLEOTIDE SEQUENCE [LARGE SCALE GENOMIC DNA]</scope>
</reference>
<feature type="compositionally biased region" description="Acidic residues" evidence="5">
    <location>
        <begin position="56"/>
        <end position="65"/>
    </location>
</feature>
<dbReference type="PANTHER" id="PTHR21681:SF0">
    <property type="entry name" value="EUKARYOTIC TRANSLATION INITIATION FACTOR 3 SUBUNIT J"/>
    <property type="match status" value="1"/>
</dbReference>
<keyword evidence="7" id="KW-1185">Reference proteome</keyword>
<dbReference type="GO" id="GO:0003743">
    <property type="term" value="F:translation initiation factor activity"/>
    <property type="evidence" value="ECO:0007669"/>
    <property type="project" value="UniProtKB-KW"/>
</dbReference>
<proteinExistence type="predicted"/>
<name>A0A4P9VZQ3_9FUNG</name>
<accession>A0A4P9VZQ3</accession>
<dbReference type="OrthoDB" id="20381at2759"/>
<feature type="region of interest" description="Disordered" evidence="5">
    <location>
        <begin position="1"/>
        <end position="70"/>
    </location>
</feature>
<feature type="compositionally biased region" description="Basic and acidic residues" evidence="5">
    <location>
        <begin position="34"/>
        <end position="45"/>
    </location>
</feature>
<evidence type="ECO:0000256" key="4">
    <source>
        <dbReference type="ARBA" id="ARBA00029904"/>
    </source>
</evidence>
<keyword evidence="2 6" id="KW-0396">Initiation factor</keyword>
<feature type="non-terminal residue" evidence="6">
    <location>
        <position position="1"/>
    </location>
</feature>